<dbReference type="AlphaFoldDB" id="A0A194XQF4"/>
<evidence type="ECO:0000313" key="2">
    <source>
        <dbReference type="Proteomes" id="UP000070700"/>
    </source>
</evidence>
<sequence length="154" mass="17344">MTIITQIEIEAPPEEVWKVFLDFENWPKIKSDTIKAVARQPGHPEGPIKEGEVLNVNFGINSTVTVLENSPSQFRWRGDMLYVISGEHTFRFEPSKITPGGTTFINSEIPFRLNVLLMRLLPAESMFQQFCKDFKARVESAVKKEAGGGTTTTL</sequence>
<protein>
    <submittedName>
        <fullName evidence="1">Uncharacterized protein</fullName>
    </submittedName>
</protein>
<dbReference type="PANTHER" id="PTHR36166:SF1">
    <property type="entry name" value="SRPBCC DOMAIN-CONTAINING PROTEIN"/>
    <property type="match status" value="1"/>
</dbReference>
<gene>
    <name evidence="1" type="ORF">LY89DRAFT_680570</name>
</gene>
<dbReference type="Pfam" id="PF10604">
    <property type="entry name" value="Polyketide_cyc2"/>
    <property type="match status" value="1"/>
</dbReference>
<dbReference type="RefSeq" id="XP_018076778.1">
    <property type="nucleotide sequence ID" value="XM_018214103.1"/>
</dbReference>
<dbReference type="SUPFAM" id="SSF55961">
    <property type="entry name" value="Bet v1-like"/>
    <property type="match status" value="1"/>
</dbReference>
<dbReference type="InParanoid" id="A0A194XQF4"/>
<dbReference type="EMBL" id="KQ947406">
    <property type="protein sequence ID" value="KUJ22423.1"/>
    <property type="molecule type" value="Genomic_DNA"/>
</dbReference>
<dbReference type="GeneID" id="28823829"/>
<dbReference type="InterPro" id="IPR023393">
    <property type="entry name" value="START-like_dom_sf"/>
</dbReference>
<evidence type="ECO:0000313" key="1">
    <source>
        <dbReference type="EMBL" id="KUJ22423.1"/>
    </source>
</evidence>
<proteinExistence type="predicted"/>
<keyword evidence="2" id="KW-1185">Reference proteome</keyword>
<dbReference type="Proteomes" id="UP000070700">
    <property type="component" value="Unassembled WGS sequence"/>
</dbReference>
<dbReference type="PANTHER" id="PTHR36166">
    <property type="entry name" value="CHROMOSOME 9, WHOLE GENOME SHOTGUN SEQUENCE"/>
    <property type="match status" value="1"/>
</dbReference>
<organism evidence="1 2">
    <name type="scientific">Mollisia scopiformis</name>
    <name type="common">Conifer needle endophyte fungus</name>
    <name type="synonym">Phialocephala scopiformis</name>
    <dbReference type="NCBI Taxonomy" id="149040"/>
    <lineage>
        <taxon>Eukaryota</taxon>
        <taxon>Fungi</taxon>
        <taxon>Dikarya</taxon>
        <taxon>Ascomycota</taxon>
        <taxon>Pezizomycotina</taxon>
        <taxon>Leotiomycetes</taxon>
        <taxon>Helotiales</taxon>
        <taxon>Mollisiaceae</taxon>
        <taxon>Mollisia</taxon>
    </lineage>
</organism>
<dbReference type="OrthoDB" id="509124at2759"/>
<dbReference type="CDD" id="cd07822">
    <property type="entry name" value="SRPBCC_4"/>
    <property type="match status" value="1"/>
</dbReference>
<dbReference type="Gene3D" id="3.30.530.20">
    <property type="match status" value="1"/>
</dbReference>
<accession>A0A194XQF4</accession>
<reference evidence="1 2" key="1">
    <citation type="submission" date="2015-10" db="EMBL/GenBank/DDBJ databases">
        <title>Full genome of DAOMC 229536 Phialocephala scopiformis, a fungal endophyte of spruce producing the potent anti-insectan compound rugulosin.</title>
        <authorList>
            <consortium name="DOE Joint Genome Institute"/>
            <person name="Walker A.K."/>
            <person name="Frasz S.L."/>
            <person name="Seifert K.A."/>
            <person name="Miller J.D."/>
            <person name="Mondo S.J."/>
            <person name="Labutti K."/>
            <person name="Lipzen A."/>
            <person name="Dockter R."/>
            <person name="Kennedy M."/>
            <person name="Grigoriev I.V."/>
            <person name="Spatafora J.W."/>
        </authorList>
    </citation>
    <scope>NUCLEOTIDE SEQUENCE [LARGE SCALE GENOMIC DNA]</scope>
    <source>
        <strain evidence="1 2">CBS 120377</strain>
    </source>
</reference>
<name>A0A194XQF4_MOLSC</name>
<dbReference type="KEGG" id="psco:LY89DRAFT_680570"/>
<dbReference type="InterPro" id="IPR019587">
    <property type="entry name" value="Polyketide_cyclase/dehydratase"/>
</dbReference>